<proteinExistence type="predicted"/>
<dbReference type="RefSeq" id="WP_147648742.1">
    <property type="nucleotide sequence ID" value="NZ_CP042806.1"/>
</dbReference>
<organism evidence="1 2">
    <name type="scientific">Terriglobus albidus</name>
    <dbReference type="NCBI Taxonomy" id="1592106"/>
    <lineage>
        <taxon>Bacteria</taxon>
        <taxon>Pseudomonadati</taxon>
        <taxon>Acidobacteriota</taxon>
        <taxon>Terriglobia</taxon>
        <taxon>Terriglobales</taxon>
        <taxon>Acidobacteriaceae</taxon>
        <taxon>Terriglobus</taxon>
    </lineage>
</organism>
<accession>A0A5B9EFK2</accession>
<protein>
    <submittedName>
        <fullName evidence="1">Uncharacterized protein</fullName>
    </submittedName>
</protein>
<evidence type="ECO:0000313" key="1">
    <source>
        <dbReference type="EMBL" id="QEE29550.1"/>
    </source>
</evidence>
<dbReference type="KEGG" id="talb:FTW19_17030"/>
<gene>
    <name evidence="1" type="ORF">FTW19_17030</name>
</gene>
<reference evidence="1 2" key="1">
    <citation type="submission" date="2019-08" db="EMBL/GenBank/DDBJ databases">
        <title>Complete genome sequence of Terriglobus albidus strain ORNL.</title>
        <authorList>
            <person name="Podar M."/>
        </authorList>
    </citation>
    <scope>NUCLEOTIDE SEQUENCE [LARGE SCALE GENOMIC DNA]</scope>
    <source>
        <strain evidence="1 2">ORNL</strain>
    </source>
</reference>
<dbReference type="EMBL" id="CP042806">
    <property type="protein sequence ID" value="QEE29550.1"/>
    <property type="molecule type" value="Genomic_DNA"/>
</dbReference>
<dbReference type="Proteomes" id="UP000321820">
    <property type="component" value="Chromosome"/>
</dbReference>
<dbReference type="AlphaFoldDB" id="A0A5B9EFK2"/>
<evidence type="ECO:0000313" key="2">
    <source>
        <dbReference type="Proteomes" id="UP000321820"/>
    </source>
</evidence>
<sequence>MATKYEVRMTVGEYIARLLEAEASQMPPADRHEAEQLRDLARMHRQIKDAKSVRISAAA</sequence>
<keyword evidence="2" id="KW-1185">Reference proteome</keyword>
<name>A0A5B9EFK2_9BACT</name>